<dbReference type="GO" id="GO:0008408">
    <property type="term" value="F:3'-5' exonuclease activity"/>
    <property type="evidence" value="ECO:0000318"/>
    <property type="project" value="GO_Central"/>
</dbReference>
<dbReference type="Gene3D" id="3.30.420.10">
    <property type="entry name" value="Ribonuclease H-like superfamily/Ribonuclease H"/>
    <property type="match status" value="1"/>
</dbReference>
<keyword evidence="1" id="KW-0540">Nuclease</keyword>
<accession>A0A022QY66</accession>
<dbReference type="InterPro" id="IPR036397">
    <property type="entry name" value="RNaseH_sf"/>
</dbReference>
<dbReference type="GO" id="GO:0005737">
    <property type="term" value="C:cytoplasm"/>
    <property type="evidence" value="ECO:0000318"/>
    <property type="project" value="GO_Central"/>
</dbReference>
<proteinExistence type="predicted"/>
<dbReference type="EMBL" id="KI630863">
    <property type="protein sequence ID" value="EYU32308.1"/>
    <property type="molecule type" value="Genomic_DNA"/>
</dbReference>
<keyword evidence="4" id="KW-1185">Reference proteome</keyword>
<dbReference type="InterPro" id="IPR051132">
    <property type="entry name" value="3-5_Exonuclease_domain"/>
</dbReference>
<dbReference type="PANTHER" id="PTHR13620:SF99">
    <property type="entry name" value="WERNER SYNDROME-LIKE EXONUCLEASE"/>
    <property type="match status" value="1"/>
</dbReference>
<evidence type="ECO:0000256" key="1">
    <source>
        <dbReference type="ARBA" id="ARBA00022722"/>
    </source>
</evidence>
<sequence>MVVVNGHVHTVYVLQLCVGKFCLVFHILHAEKIPLELINFLENPKYTFVGVGLDNDVEKLPSDYDLKVTNVHDLRTCDDIFRHRGRRVGPVAK</sequence>
<evidence type="ECO:0008006" key="5">
    <source>
        <dbReference type="Google" id="ProtNLM"/>
    </source>
</evidence>
<evidence type="ECO:0000313" key="3">
    <source>
        <dbReference type="EMBL" id="EYU32308.1"/>
    </source>
</evidence>
<dbReference type="GO" id="GO:0003676">
    <property type="term" value="F:nucleic acid binding"/>
    <property type="evidence" value="ECO:0007669"/>
    <property type="project" value="InterPro"/>
</dbReference>
<name>A0A022QY66_ERYGU</name>
<evidence type="ECO:0000313" key="4">
    <source>
        <dbReference type="Proteomes" id="UP000030748"/>
    </source>
</evidence>
<organism evidence="3 4">
    <name type="scientific">Erythranthe guttata</name>
    <name type="common">Yellow monkey flower</name>
    <name type="synonym">Mimulus guttatus</name>
    <dbReference type="NCBI Taxonomy" id="4155"/>
    <lineage>
        <taxon>Eukaryota</taxon>
        <taxon>Viridiplantae</taxon>
        <taxon>Streptophyta</taxon>
        <taxon>Embryophyta</taxon>
        <taxon>Tracheophyta</taxon>
        <taxon>Spermatophyta</taxon>
        <taxon>Magnoliopsida</taxon>
        <taxon>eudicotyledons</taxon>
        <taxon>Gunneridae</taxon>
        <taxon>Pentapetalae</taxon>
        <taxon>asterids</taxon>
        <taxon>lamiids</taxon>
        <taxon>Lamiales</taxon>
        <taxon>Phrymaceae</taxon>
        <taxon>Erythranthe</taxon>
    </lineage>
</organism>
<dbReference type="STRING" id="4155.A0A022QY66"/>
<dbReference type="PANTHER" id="PTHR13620">
    <property type="entry name" value="3-5 EXONUCLEASE"/>
    <property type="match status" value="1"/>
</dbReference>
<feature type="non-terminal residue" evidence="3">
    <location>
        <position position="93"/>
    </location>
</feature>
<keyword evidence="2" id="KW-0378">Hydrolase</keyword>
<dbReference type="GO" id="GO:0005634">
    <property type="term" value="C:nucleus"/>
    <property type="evidence" value="ECO:0000318"/>
    <property type="project" value="GO_Central"/>
</dbReference>
<evidence type="ECO:0000256" key="2">
    <source>
        <dbReference type="ARBA" id="ARBA00022801"/>
    </source>
</evidence>
<gene>
    <name evidence="3" type="ORF">MIMGU_mgv1a017802mg</name>
</gene>
<dbReference type="AlphaFoldDB" id="A0A022QY66"/>
<dbReference type="SUPFAM" id="SSF53098">
    <property type="entry name" value="Ribonuclease H-like"/>
    <property type="match status" value="1"/>
</dbReference>
<protein>
    <recommendedName>
        <fullName evidence="5">3'-5' exonuclease domain-containing protein</fullName>
    </recommendedName>
</protein>
<dbReference type="Proteomes" id="UP000030748">
    <property type="component" value="Unassembled WGS sequence"/>
</dbReference>
<reference evidence="3 4" key="1">
    <citation type="journal article" date="2013" name="Proc. Natl. Acad. Sci. U.S.A.">
        <title>Fine-scale variation in meiotic recombination in Mimulus inferred from population shotgun sequencing.</title>
        <authorList>
            <person name="Hellsten U."/>
            <person name="Wright K.M."/>
            <person name="Jenkins J."/>
            <person name="Shu S."/>
            <person name="Yuan Y."/>
            <person name="Wessler S.R."/>
            <person name="Schmutz J."/>
            <person name="Willis J.H."/>
            <person name="Rokhsar D.S."/>
        </authorList>
    </citation>
    <scope>NUCLEOTIDE SEQUENCE [LARGE SCALE GENOMIC DNA]</scope>
    <source>
        <strain evidence="4">cv. DUN x IM62</strain>
    </source>
</reference>
<dbReference type="InterPro" id="IPR012337">
    <property type="entry name" value="RNaseH-like_sf"/>
</dbReference>
<dbReference type="eggNOG" id="KOG4373">
    <property type="taxonomic scope" value="Eukaryota"/>
</dbReference>